<accession>A0ABP7X2U4</accession>
<evidence type="ECO:0000313" key="6">
    <source>
        <dbReference type="EMBL" id="GAA4102803.1"/>
    </source>
</evidence>
<comment type="catalytic activity">
    <reaction evidence="1">
        <text>ATP + protein L-histidine = ADP + protein N-phospho-L-histidine.</text>
        <dbReference type="EC" id="2.7.13.3"/>
    </reaction>
</comment>
<sequence>MPASQKELEKQLRILRKQLERSEADRSELEVSREKNDALLHKVIIELRDSKQDLELKSAELAKTLQELKSTQDELIQSEKMSALGLLVAGVAHEINTPIGVCVTAGSHMQSATDSLVITMKNDELTESSVEKSVLHIQETADIILRNLSRAADLIQNFKQVAVDCSVESNRAFNVAEYLNSVLSSVHSLFKNRAITVSIHGPMDIFIDGDPGAFAQIITNFITNSLVHGFGPDGSGNIQIDFEAKDDCLYLCYQDDGVGISAMDLKKIYEPFFTTKRGQGGSGLGLNIVFNLVVSKLKGSIDCESEVGKGCCFTVILPGLQTRPNNI</sequence>
<organism evidence="6 7">
    <name type="scientific">Zhongshania borealis</name>
    <dbReference type="NCBI Taxonomy" id="889488"/>
    <lineage>
        <taxon>Bacteria</taxon>
        <taxon>Pseudomonadati</taxon>
        <taxon>Pseudomonadota</taxon>
        <taxon>Gammaproteobacteria</taxon>
        <taxon>Cellvibrionales</taxon>
        <taxon>Spongiibacteraceae</taxon>
        <taxon>Zhongshania</taxon>
    </lineage>
</organism>
<dbReference type="RefSeq" id="WP_344937749.1">
    <property type="nucleotide sequence ID" value="NZ_BAABDM010000007.1"/>
</dbReference>
<keyword evidence="3" id="KW-0597">Phosphoprotein</keyword>
<dbReference type="InterPro" id="IPR004358">
    <property type="entry name" value="Sig_transdc_His_kin-like_C"/>
</dbReference>
<evidence type="ECO:0000256" key="4">
    <source>
        <dbReference type="SAM" id="Coils"/>
    </source>
</evidence>
<dbReference type="EC" id="2.7.13.3" evidence="2"/>
<dbReference type="Gene3D" id="1.10.287.130">
    <property type="match status" value="1"/>
</dbReference>
<proteinExistence type="predicted"/>
<dbReference type="CDD" id="cd00082">
    <property type="entry name" value="HisKA"/>
    <property type="match status" value="1"/>
</dbReference>
<evidence type="ECO:0000313" key="7">
    <source>
        <dbReference type="Proteomes" id="UP001500392"/>
    </source>
</evidence>
<dbReference type="PANTHER" id="PTHR43065">
    <property type="entry name" value="SENSOR HISTIDINE KINASE"/>
    <property type="match status" value="1"/>
</dbReference>
<dbReference type="Gene3D" id="3.30.565.10">
    <property type="entry name" value="Histidine kinase-like ATPase, C-terminal domain"/>
    <property type="match status" value="1"/>
</dbReference>
<feature type="domain" description="Histidine kinase" evidence="5">
    <location>
        <begin position="90"/>
        <end position="321"/>
    </location>
</feature>
<keyword evidence="4" id="KW-0175">Coiled coil</keyword>
<gene>
    <name evidence="6" type="ORF">GCM10022414_30840</name>
</gene>
<reference evidence="7" key="1">
    <citation type="journal article" date="2019" name="Int. J. Syst. Evol. Microbiol.">
        <title>The Global Catalogue of Microorganisms (GCM) 10K type strain sequencing project: providing services to taxonomists for standard genome sequencing and annotation.</title>
        <authorList>
            <consortium name="The Broad Institute Genomics Platform"/>
            <consortium name="The Broad Institute Genome Sequencing Center for Infectious Disease"/>
            <person name="Wu L."/>
            <person name="Ma J."/>
        </authorList>
    </citation>
    <scope>NUCLEOTIDE SEQUENCE [LARGE SCALE GENOMIC DNA]</scope>
    <source>
        <strain evidence="7">JCM 17304</strain>
    </source>
</reference>
<feature type="coiled-coil region" evidence="4">
    <location>
        <begin position="5"/>
        <end position="81"/>
    </location>
</feature>
<dbReference type="PROSITE" id="PS50109">
    <property type="entry name" value="HIS_KIN"/>
    <property type="match status" value="1"/>
</dbReference>
<evidence type="ECO:0000256" key="3">
    <source>
        <dbReference type="ARBA" id="ARBA00022553"/>
    </source>
</evidence>
<dbReference type="SMART" id="SM00387">
    <property type="entry name" value="HATPase_c"/>
    <property type="match status" value="1"/>
</dbReference>
<dbReference type="Pfam" id="PF02518">
    <property type="entry name" value="HATPase_c"/>
    <property type="match status" value="1"/>
</dbReference>
<dbReference type="PRINTS" id="PR00344">
    <property type="entry name" value="BCTRLSENSOR"/>
</dbReference>
<evidence type="ECO:0000256" key="1">
    <source>
        <dbReference type="ARBA" id="ARBA00000085"/>
    </source>
</evidence>
<dbReference type="Proteomes" id="UP001500392">
    <property type="component" value="Unassembled WGS sequence"/>
</dbReference>
<dbReference type="InterPro" id="IPR036890">
    <property type="entry name" value="HATPase_C_sf"/>
</dbReference>
<comment type="caution">
    <text evidence="6">The sequence shown here is derived from an EMBL/GenBank/DDBJ whole genome shotgun (WGS) entry which is preliminary data.</text>
</comment>
<dbReference type="SUPFAM" id="SSF55874">
    <property type="entry name" value="ATPase domain of HSP90 chaperone/DNA topoisomerase II/histidine kinase"/>
    <property type="match status" value="1"/>
</dbReference>
<keyword evidence="7" id="KW-1185">Reference proteome</keyword>
<dbReference type="PANTHER" id="PTHR43065:SF47">
    <property type="match status" value="1"/>
</dbReference>
<dbReference type="InterPro" id="IPR003661">
    <property type="entry name" value="HisK_dim/P_dom"/>
</dbReference>
<name>A0ABP7X2U4_9GAMM</name>
<evidence type="ECO:0000256" key="2">
    <source>
        <dbReference type="ARBA" id="ARBA00012438"/>
    </source>
</evidence>
<dbReference type="InterPro" id="IPR005467">
    <property type="entry name" value="His_kinase_dom"/>
</dbReference>
<evidence type="ECO:0000259" key="5">
    <source>
        <dbReference type="PROSITE" id="PS50109"/>
    </source>
</evidence>
<dbReference type="EMBL" id="BAABDM010000007">
    <property type="protein sequence ID" value="GAA4102803.1"/>
    <property type="molecule type" value="Genomic_DNA"/>
</dbReference>
<protein>
    <recommendedName>
        <fullName evidence="2">histidine kinase</fullName>
        <ecNumber evidence="2">2.7.13.3</ecNumber>
    </recommendedName>
</protein>
<dbReference type="InterPro" id="IPR003594">
    <property type="entry name" value="HATPase_dom"/>
</dbReference>